<dbReference type="EMBL" id="VEPZ02001744">
    <property type="protein sequence ID" value="KAE8658605.1"/>
    <property type="molecule type" value="Genomic_DNA"/>
</dbReference>
<proteinExistence type="predicted"/>
<feature type="region of interest" description="Disordered" evidence="1">
    <location>
        <begin position="56"/>
        <end position="77"/>
    </location>
</feature>
<keyword evidence="3" id="KW-1185">Reference proteome</keyword>
<organism evidence="2 3">
    <name type="scientific">Hibiscus syriacus</name>
    <name type="common">Rose of Sharon</name>
    <dbReference type="NCBI Taxonomy" id="106335"/>
    <lineage>
        <taxon>Eukaryota</taxon>
        <taxon>Viridiplantae</taxon>
        <taxon>Streptophyta</taxon>
        <taxon>Embryophyta</taxon>
        <taxon>Tracheophyta</taxon>
        <taxon>Spermatophyta</taxon>
        <taxon>Magnoliopsida</taxon>
        <taxon>eudicotyledons</taxon>
        <taxon>Gunneridae</taxon>
        <taxon>Pentapetalae</taxon>
        <taxon>rosids</taxon>
        <taxon>malvids</taxon>
        <taxon>Malvales</taxon>
        <taxon>Malvaceae</taxon>
        <taxon>Malvoideae</taxon>
        <taxon>Hibiscus</taxon>
    </lineage>
</organism>
<evidence type="ECO:0000256" key="1">
    <source>
        <dbReference type="SAM" id="MobiDB-lite"/>
    </source>
</evidence>
<comment type="caution">
    <text evidence="2">The sequence shown here is derived from an EMBL/GenBank/DDBJ whole genome shotgun (WGS) entry which is preliminary data.</text>
</comment>
<feature type="compositionally biased region" description="Acidic residues" evidence="1">
    <location>
        <begin position="57"/>
        <end position="76"/>
    </location>
</feature>
<gene>
    <name evidence="2" type="ORF">F3Y22_tig00116971pilonHSYRG00900</name>
</gene>
<accession>A0A6A2WSY3</accession>
<evidence type="ECO:0000313" key="3">
    <source>
        <dbReference type="Proteomes" id="UP000436088"/>
    </source>
</evidence>
<name>A0A6A2WSY3_HIBSY</name>
<reference evidence="2" key="1">
    <citation type="submission" date="2019-09" db="EMBL/GenBank/DDBJ databases">
        <title>Draft genome information of white flower Hibiscus syriacus.</title>
        <authorList>
            <person name="Kim Y.-M."/>
        </authorList>
    </citation>
    <scope>NUCLEOTIDE SEQUENCE [LARGE SCALE GENOMIC DNA]</scope>
    <source>
        <strain evidence="2">YM2019G1</strain>
    </source>
</reference>
<evidence type="ECO:0000313" key="2">
    <source>
        <dbReference type="EMBL" id="KAE8658605.1"/>
    </source>
</evidence>
<dbReference type="InterPro" id="IPR012870">
    <property type="entry name" value="DUF1666"/>
</dbReference>
<dbReference type="AlphaFoldDB" id="A0A6A2WSY3"/>
<dbReference type="Pfam" id="PF07891">
    <property type="entry name" value="DUF1666"/>
    <property type="match status" value="1"/>
</dbReference>
<protein>
    <submittedName>
        <fullName evidence="2">NAC100 protein</fullName>
    </submittedName>
</protein>
<dbReference type="Proteomes" id="UP000436088">
    <property type="component" value="Unassembled WGS sequence"/>
</dbReference>
<dbReference type="PANTHER" id="PTHR46702">
    <property type="entry name" value="DNA LIGASE (DUF1666)-RELATED"/>
    <property type="match status" value="1"/>
</dbReference>
<dbReference type="PANTHER" id="PTHR46702:SF2">
    <property type="entry name" value="DNA LIGASE (DUF1666)"/>
    <property type="match status" value="1"/>
</dbReference>
<sequence>MQKEALVVLFYYLSTSSLLLLLFLYSSSILLPKLFYFVGSYPLITRTRNEYDFSMYSEEEDEEEEDEEEEEEEEEYGVERYNYKTKCMKNDHLVANIIHGGESLVFLQDNSFRKTQNDVILVEGSMKPHDGDDDQLITNEDQEYYATCSTEQSSPCSDSADDGDIDLHDYENQDCPTPIVSPMDKSDVENDVGPKMESKKLLAEDQDDKQIYGDSYTIGSTSKSSSEWKSSINCIDSVTDDPFSSSSRSCPKWESYTVFQKYDEEMMLIDRISAQKLQEAESLRSIQDCPRSISERIVHRFGTMNQKPSDIRQNPYHELESAYVAQICLTWEALNWNYMNFECKRADRKDFDCPAVVAQQFQQFQVLLQRYIENEPYEQGRRPEVYARMRLLAPKLLLVPEYRDYEEGERDEGFGSRISADTFGIIMEDGIQTFMNFLKADKEKPCQIIKNFFGKKRRGSVDPTLLQLMKKMNAKKRMKLKDLRRAKKCIRRRKVKMKKEMDILMGLIDLKVVSRVLRMADLTEQQLHWCEEKMRKLRILEGQLHRDSSTLFFPPH</sequence>